<feature type="transmembrane region" description="Helical" evidence="14">
    <location>
        <begin position="228"/>
        <end position="245"/>
    </location>
</feature>
<proteinExistence type="inferred from homology"/>
<accession>A0A1F7YGK0</accession>
<comment type="caution">
    <text evidence="15">The sequence shown here is derived from an EMBL/GenBank/DDBJ whole genome shotgun (WGS) entry which is preliminary data.</text>
</comment>
<dbReference type="GO" id="GO:0046677">
    <property type="term" value="P:response to antibiotic"/>
    <property type="evidence" value="ECO:0007669"/>
    <property type="project" value="UniProtKB-UniRule"/>
</dbReference>
<evidence type="ECO:0000256" key="4">
    <source>
        <dbReference type="ARBA" id="ARBA00021581"/>
    </source>
</evidence>
<evidence type="ECO:0000256" key="6">
    <source>
        <dbReference type="ARBA" id="ARBA00022692"/>
    </source>
</evidence>
<keyword evidence="6 14" id="KW-0812">Transmembrane</keyword>
<dbReference type="EC" id="3.6.1.27" evidence="3 14"/>
<keyword evidence="9 14" id="KW-0472">Membrane</keyword>
<dbReference type="GO" id="GO:0009252">
    <property type="term" value="P:peptidoglycan biosynthetic process"/>
    <property type="evidence" value="ECO:0007669"/>
    <property type="project" value="UniProtKB-KW"/>
</dbReference>
<evidence type="ECO:0000256" key="2">
    <source>
        <dbReference type="ARBA" id="ARBA00010621"/>
    </source>
</evidence>
<dbReference type="EMBL" id="MGGL01000011">
    <property type="protein sequence ID" value="OGM26464.1"/>
    <property type="molecule type" value="Genomic_DNA"/>
</dbReference>
<dbReference type="GO" id="GO:0050380">
    <property type="term" value="F:undecaprenyl-diphosphatase activity"/>
    <property type="evidence" value="ECO:0007669"/>
    <property type="project" value="UniProtKB-UniRule"/>
</dbReference>
<name>A0A1F7YGK0_9BACT</name>
<dbReference type="Proteomes" id="UP000179221">
    <property type="component" value="Unassembled WGS sequence"/>
</dbReference>
<comment type="similarity">
    <text evidence="2 14">Belongs to the UppP family.</text>
</comment>
<feature type="transmembrane region" description="Helical" evidence="14">
    <location>
        <begin position="42"/>
        <end position="60"/>
    </location>
</feature>
<keyword evidence="8 14" id="KW-1133">Transmembrane helix</keyword>
<dbReference type="GO" id="GO:0071555">
    <property type="term" value="P:cell wall organization"/>
    <property type="evidence" value="ECO:0007669"/>
    <property type="project" value="UniProtKB-KW"/>
</dbReference>
<feature type="transmembrane region" description="Helical" evidence="14">
    <location>
        <begin position="200"/>
        <end position="222"/>
    </location>
</feature>
<comment type="function">
    <text evidence="14">Catalyzes the dephosphorylation of undecaprenyl diphosphate (UPP). Confers resistance to bacitracin.</text>
</comment>
<evidence type="ECO:0000313" key="15">
    <source>
        <dbReference type="EMBL" id="OGM26464.1"/>
    </source>
</evidence>
<dbReference type="InterPro" id="IPR003824">
    <property type="entry name" value="UppP"/>
</dbReference>
<dbReference type="PANTHER" id="PTHR30622:SF2">
    <property type="entry name" value="UNDECAPRENYL-DIPHOSPHATASE"/>
    <property type="match status" value="1"/>
</dbReference>
<gene>
    <name evidence="14" type="primary">uppP</name>
    <name evidence="15" type="ORF">A2628_02910</name>
</gene>
<feature type="transmembrane region" description="Helical" evidence="14">
    <location>
        <begin position="95"/>
        <end position="117"/>
    </location>
</feature>
<keyword evidence="14" id="KW-0133">Cell shape</keyword>
<protein>
    <recommendedName>
        <fullName evidence="4 14">Undecaprenyl-diphosphatase</fullName>
        <ecNumber evidence="3 14">3.6.1.27</ecNumber>
    </recommendedName>
    <alternativeName>
        <fullName evidence="12 14">Bacitracin resistance protein</fullName>
    </alternativeName>
    <alternativeName>
        <fullName evidence="11 14">Undecaprenyl pyrophosphate phosphatase</fullName>
    </alternativeName>
</protein>
<comment type="subcellular location">
    <subcellularLocation>
        <location evidence="1 14">Cell membrane</location>
        <topology evidence="1 14">Multi-pass membrane protein</topology>
    </subcellularLocation>
</comment>
<dbReference type="GO" id="GO:0005886">
    <property type="term" value="C:plasma membrane"/>
    <property type="evidence" value="ECO:0007669"/>
    <property type="project" value="UniProtKB-SubCell"/>
</dbReference>
<evidence type="ECO:0000256" key="3">
    <source>
        <dbReference type="ARBA" id="ARBA00012374"/>
    </source>
</evidence>
<feature type="transmembrane region" description="Helical" evidence="14">
    <location>
        <begin position="167"/>
        <end position="188"/>
    </location>
</feature>
<dbReference type="GO" id="GO:0008360">
    <property type="term" value="P:regulation of cell shape"/>
    <property type="evidence" value="ECO:0007669"/>
    <property type="project" value="UniProtKB-KW"/>
</dbReference>
<dbReference type="HAMAP" id="MF_01006">
    <property type="entry name" value="Undec_diphosphatase"/>
    <property type="match status" value="1"/>
</dbReference>
<dbReference type="AlphaFoldDB" id="A0A1F7YGK0"/>
<evidence type="ECO:0000256" key="11">
    <source>
        <dbReference type="ARBA" id="ARBA00032707"/>
    </source>
</evidence>
<evidence type="ECO:0000313" key="16">
    <source>
        <dbReference type="Proteomes" id="UP000179221"/>
    </source>
</evidence>
<evidence type="ECO:0000256" key="13">
    <source>
        <dbReference type="ARBA" id="ARBA00047594"/>
    </source>
</evidence>
<evidence type="ECO:0000256" key="5">
    <source>
        <dbReference type="ARBA" id="ARBA00022475"/>
    </source>
</evidence>
<keyword evidence="14" id="KW-0961">Cell wall biogenesis/degradation</keyword>
<keyword evidence="7 14" id="KW-0378">Hydrolase</keyword>
<evidence type="ECO:0000256" key="9">
    <source>
        <dbReference type="ARBA" id="ARBA00023136"/>
    </source>
</evidence>
<dbReference type="Pfam" id="PF02673">
    <property type="entry name" value="BacA"/>
    <property type="match status" value="1"/>
</dbReference>
<evidence type="ECO:0000256" key="14">
    <source>
        <dbReference type="HAMAP-Rule" id="MF_01006"/>
    </source>
</evidence>
<keyword evidence="5 14" id="KW-1003">Cell membrane</keyword>
<evidence type="ECO:0000256" key="12">
    <source>
        <dbReference type="ARBA" id="ARBA00032932"/>
    </source>
</evidence>
<keyword evidence="10 14" id="KW-0046">Antibiotic resistance</keyword>
<dbReference type="PANTHER" id="PTHR30622">
    <property type="entry name" value="UNDECAPRENYL-DIPHOSPHATASE"/>
    <property type="match status" value="1"/>
</dbReference>
<evidence type="ECO:0000256" key="7">
    <source>
        <dbReference type="ARBA" id="ARBA00022801"/>
    </source>
</evidence>
<evidence type="ECO:0000256" key="1">
    <source>
        <dbReference type="ARBA" id="ARBA00004651"/>
    </source>
</evidence>
<comment type="miscellaneous">
    <text evidence="14">Bacitracin is thought to be involved in the inhibition of peptidoglycan synthesis by sequestering undecaprenyl diphosphate, thereby reducing the pool of lipid carrier available.</text>
</comment>
<feature type="transmembrane region" description="Helical" evidence="14">
    <location>
        <begin position="72"/>
        <end position="89"/>
    </location>
</feature>
<keyword evidence="14" id="KW-0573">Peptidoglycan synthesis</keyword>
<organism evidence="15 16">
    <name type="scientific">Candidatus Woesebacteria bacterium RIFCSPHIGHO2_01_FULL_40_22</name>
    <dbReference type="NCBI Taxonomy" id="1802499"/>
    <lineage>
        <taxon>Bacteria</taxon>
        <taxon>Candidatus Woeseibacteriota</taxon>
    </lineage>
</organism>
<reference evidence="15 16" key="1">
    <citation type="journal article" date="2016" name="Nat. Commun.">
        <title>Thousands of microbial genomes shed light on interconnected biogeochemical processes in an aquifer system.</title>
        <authorList>
            <person name="Anantharaman K."/>
            <person name="Brown C.T."/>
            <person name="Hug L.A."/>
            <person name="Sharon I."/>
            <person name="Castelle C.J."/>
            <person name="Probst A.J."/>
            <person name="Thomas B.C."/>
            <person name="Singh A."/>
            <person name="Wilkins M.J."/>
            <person name="Karaoz U."/>
            <person name="Brodie E.L."/>
            <person name="Williams K.H."/>
            <person name="Hubbard S.S."/>
            <person name="Banfield J.F."/>
        </authorList>
    </citation>
    <scope>NUCLEOTIDE SEQUENCE [LARGE SCALE GENOMIC DNA]</scope>
</reference>
<evidence type="ECO:0000256" key="10">
    <source>
        <dbReference type="ARBA" id="ARBA00023251"/>
    </source>
</evidence>
<evidence type="ECO:0000256" key="8">
    <source>
        <dbReference type="ARBA" id="ARBA00022989"/>
    </source>
</evidence>
<comment type="catalytic activity">
    <reaction evidence="13 14">
        <text>di-trans,octa-cis-undecaprenyl diphosphate + H2O = di-trans,octa-cis-undecaprenyl phosphate + phosphate + H(+)</text>
        <dbReference type="Rhea" id="RHEA:28094"/>
        <dbReference type="ChEBI" id="CHEBI:15377"/>
        <dbReference type="ChEBI" id="CHEBI:15378"/>
        <dbReference type="ChEBI" id="CHEBI:43474"/>
        <dbReference type="ChEBI" id="CHEBI:58405"/>
        <dbReference type="ChEBI" id="CHEBI:60392"/>
        <dbReference type="EC" id="3.6.1.27"/>
    </reaction>
</comment>
<sequence length="246" mass="26999">MNIFWAVFLGIVQGLTEFIPVSSSGHLVLFQNLIPGFNQPGILFDVILHLATLTAVFYFFRKTLMMISKKYILLLGVGTIPAALAGYFFHKQFVALFGSINALGIEFLITGLLNMLVDSAKTVKKTISLPDSFAIGIAQAIAIIPGISRSGATIFTGVKLGIDREKVAEFSFLLSIPAILGANILQLIDYQSDAIIHPSYYLVGFMSALITGYLSIGVVYKFIRERKFRLFGVYCILLGFLTIIVL</sequence>